<sequence length="113" mass="12993">MRNVYIGGDLYTAIKDSSILQGTSSTITRHLDAIMKRIENREKHVILGKRWLEGEIEEEDTDQPDHKRRKGDVQGEDITYDQDVYIGEEESVEDIPDEAMLSLHVPLIVEIKI</sequence>
<dbReference type="EMBL" id="CAKASE010000046">
    <property type="protein sequence ID" value="CAG9561115.1"/>
    <property type="molecule type" value="Genomic_DNA"/>
</dbReference>
<comment type="caution">
    <text evidence="1">The sequence shown here is derived from an EMBL/GenBank/DDBJ whole genome shotgun (WGS) entry which is preliminary data.</text>
</comment>
<evidence type="ECO:0000313" key="1">
    <source>
        <dbReference type="EMBL" id="CAG9561115.1"/>
    </source>
</evidence>
<gene>
    <name evidence="1" type="ORF">DCHRY22_LOCUS2673</name>
</gene>
<proteinExistence type="predicted"/>
<accession>A0A8J2VZJ9</accession>
<reference evidence="1" key="1">
    <citation type="submission" date="2021-09" db="EMBL/GenBank/DDBJ databases">
        <authorList>
            <person name="Martin H S."/>
        </authorList>
    </citation>
    <scope>NUCLEOTIDE SEQUENCE</scope>
</reference>
<protein>
    <submittedName>
        <fullName evidence="1">(African queen) hypothetical protein</fullName>
    </submittedName>
</protein>
<name>A0A8J2VZJ9_9NEOP</name>
<dbReference type="AlphaFoldDB" id="A0A8J2VZJ9"/>
<evidence type="ECO:0000313" key="2">
    <source>
        <dbReference type="Proteomes" id="UP000789524"/>
    </source>
</evidence>
<keyword evidence="2" id="KW-1185">Reference proteome</keyword>
<dbReference type="Proteomes" id="UP000789524">
    <property type="component" value="Unassembled WGS sequence"/>
</dbReference>
<dbReference type="OrthoDB" id="7233267at2759"/>
<organism evidence="1 2">
    <name type="scientific">Danaus chrysippus</name>
    <name type="common">African queen</name>
    <dbReference type="NCBI Taxonomy" id="151541"/>
    <lineage>
        <taxon>Eukaryota</taxon>
        <taxon>Metazoa</taxon>
        <taxon>Ecdysozoa</taxon>
        <taxon>Arthropoda</taxon>
        <taxon>Hexapoda</taxon>
        <taxon>Insecta</taxon>
        <taxon>Pterygota</taxon>
        <taxon>Neoptera</taxon>
        <taxon>Endopterygota</taxon>
        <taxon>Lepidoptera</taxon>
        <taxon>Glossata</taxon>
        <taxon>Ditrysia</taxon>
        <taxon>Papilionoidea</taxon>
        <taxon>Nymphalidae</taxon>
        <taxon>Danainae</taxon>
        <taxon>Danaini</taxon>
        <taxon>Danaina</taxon>
        <taxon>Danaus</taxon>
        <taxon>Anosia</taxon>
    </lineage>
</organism>